<evidence type="ECO:0000256" key="9">
    <source>
        <dbReference type="RuleBase" id="RU003357"/>
    </source>
</evidence>
<evidence type="ECO:0000256" key="2">
    <source>
        <dbReference type="ARBA" id="ARBA00022448"/>
    </source>
</evidence>
<evidence type="ECO:0000256" key="4">
    <source>
        <dbReference type="ARBA" id="ARBA00022692"/>
    </source>
</evidence>
<evidence type="ECO:0000313" key="13">
    <source>
        <dbReference type="EMBL" id="HIR62303.1"/>
    </source>
</evidence>
<keyword evidence="6 8" id="KW-0472">Membrane</keyword>
<keyword evidence="7 8" id="KW-0998">Cell outer membrane</keyword>
<dbReference type="InterPro" id="IPR036942">
    <property type="entry name" value="Beta-barrel_TonB_sf"/>
</dbReference>
<reference evidence="13" key="2">
    <citation type="journal article" date="2021" name="PeerJ">
        <title>Extensive microbial diversity within the chicken gut microbiome revealed by metagenomics and culture.</title>
        <authorList>
            <person name="Gilroy R."/>
            <person name="Ravi A."/>
            <person name="Getino M."/>
            <person name="Pursley I."/>
            <person name="Horton D.L."/>
            <person name="Alikhan N.F."/>
            <person name="Baker D."/>
            <person name="Gharbi K."/>
            <person name="Hall N."/>
            <person name="Watson M."/>
            <person name="Adriaenssens E.M."/>
            <person name="Foster-Nyarko E."/>
            <person name="Jarju S."/>
            <person name="Secka A."/>
            <person name="Antonio M."/>
            <person name="Oren A."/>
            <person name="Chaudhuri R.R."/>
            <person name="La Ragione R."/>
            <person name="Hildebrand F."/>
            <person name="Pallen M.J."/>
        </authorList>
    </citation>
    <scope>NUCLEOTIDE SEQUENCE</scope>
    <source>
        <strain evidence="13">ChiHjej13B12-12457</strain>
    </source>
</reference>
<sequence>MKRLMTALISITLLSLTSAFAQYTVKGQIVDAIGPVIGAAVLEQGTLNGTESDMDGNFTLTVSSASSMIEISLIGYKTLVFQADQMPPIITLEDDTEMLEEVVVIGYGTVKKEDLTGSVATVRADQLNKGAVTSPTEMLKGKSAGVVITEGDGAPGSGSTIRIRGGSSLNAQNSPLIVIDGLPITNEGISGVADQLSSINPADIETFTVLKDASATAIYGSRASNGVIIITTKKGSRNDSAVPHVNADYTLSISQNAKYLDVMTGDEMRAAMLAYTGSETSQGYLALGDANTDWQKQIYQLGMSHEANVGLQGNFKFGEAGFMPYRVSGGYLNEKGTLKTSSMERGTISLNLTPTLFDDHLTISLNGKGMFQNNRFANTGAISAAIEYDPTQPVYSEHGLDGYQMWGEMVNGEFEPNTQSTINPLAALIQRNDVSKASRFIGNAQFDYKIHGLEDLRLNLNLGMDYSHSNGTVTVPYGAEQSYHNQTQAGRGLNNPYDQTKRDMTLEAYADYSKEINKHSFGVMAGYSWQHFYTESNSISETQPDPVAGSVATLSEFHNKSEYYLVSFFGRANYNYDNRYMLTATVRWDGTSRFTNNKWGFFPSVAFGWNIKGESFLKDSKAVSDLKLRLSWGQTGQQDIGDVYQSIPTYQTNLIGSYYMFNGQVIVPITPNGYNADLKWETTTTYNIGIDYGFLNDRLFGTLDVYYRETTDLLNYTPVAAGANLTNYLFANIGSMVNKGVEFEITGIPIQTQNWNWTIGANFAYNHNRITKLTTNDGEGYTGVATGGISGGVGNTIQRHMVGYPMNTFYVYQQIYDTEGAPIPGAYVDQNGDGVIDADDLYYLGQASPVWTLGFNTSVSWKNLTLAIAGHGSLGNMVYNNNASRLSLLSDLWTNSFVRNCMTAAPAWGFNQAAYLSDYWVEDGSFFKIDRITLSYLFDLGKGGSLSLFGTVQNVATITKYSGIDPEVFGGIDNNLYPRPRTYIIGLKYNF</sequence>
<keyword evidence="3 8" id="KW-1134">Transmembrane beta strand</keyword>
<keyword evidence="4 8" id="KW-0812">Transmembrane</keyword>
<evidence type="ECO:0000313" key="14">
    <source>
        <dbReference type="Proteomes" id="UP000886744"/>
    </source>
</evidence>
<dbReference type="InterPro" id="IPR023997">
    <property type="entry name" value="TonB-dep_OMP_SusC/RagA_CS"/>
</dbReference>
<dbReference type="EMBL" id="DVHI01000030">
    <property type="protein sequence ID" value="HIR62303.1"/>
    <property type="molecule type" value="Genomic_DNA"/>
</dbReference>
<comment type="subcellular location">
    <subcellularLocation>
        <location evidence="1 8">Cell outer membrane</location>
        <topology evidence="1 8">Multi-pass membrane protein</topology>
    </subcellularLocation>
</comment>
<dbReference type="PROSITE" id="PS00018">
    <property type="entry name" value="EF_HAND_1"/>
    <property type="match status" value="1"/>
</dbReference>
<dbReference type="AlphaFoldDB" id="A0A9D1J677"/>
<dbReference type="Pfam" id="PF13715">
    <property type="entry name" value="CarbopepD_reg_2"/>
    <property type="match status" value="1"/>
</dbReference>
<dbReference type="NCBIfam" id="TIGR04056">
    <property type="entry name" value="OMP_RagA_SusC"/>
    <property type="match status" value="1"/>
</dbReference>
<keyword evidence="10" id="KW-0732">Signal</keyword>
<dbReference type="SUPFAM" id="SSF56935">
    <property type="entry name" value="Porins"/>
    <property type="match status" value="1"/>
</dbReference>
<comment type="caution">
    <text evidence="13">The sequence shown here is derived from an EMBL/GenBank/DDBJ whole genome shotgun (WGS) entry which is preliminary data.</text>
</comment>
<dbReference type="SUPFAM" id="SSF49464">
    <property type="entry name" value="Carboxypeptidase regulatory domain-like"/>
    <property type="match status" value="1"/>
</dbReference>
<dbReference type="Gene3D" id="2.170.130.10">
    <property type="entry name" value="TonB-dependent receptor, plug domain"/>
    <property type="match status" value="1"/>
</dbReference>
<dbReference type="InterPro" id="IPR000531">
    <property type="entry name" value="Beta-barrel_TonB"/>
</dbReference>
<dbReference type="InterPro" id="IPR023996">
    <property type="entry name" value="TonB-dep_OMP_SusC/RagA"/>
</dbReference>
<feature type="chain" id="PRO_5038712156" evidence="10">
    <location>
        <begin position="22"/>
        <end position="991"/>
    </location>
</feature>
<dbReference type="InterPro" id="IPR037066">
    <property type="entry name" value="Plug_dom_sf"/>
</dbReference>
<evidence type="ECO:0000256" key="6">
    <source>
        <dbReference type="ARBA" id="ARBA00023136"/>
    </source>
</evidence>
<feature type="domain" description="TonB-dependent receptor-like beta-barrel" evidence="11">
    <location>
        <begin position="437"/>
        <end position="868"/>
    </location>
</feature>
<evidence type="ECO:0000256" key="8">
    <source>
        <dbReference type="PROSITE-ProRule" id="PRU01360"/>
    </source>
</evidence>
<dbReference type="Gene3D" id="2.40.170.20">
    <property type="entry name" value="TonB-dependent receptor, beta-barrel domain"/>
    <property type="match status" value="1"/>
</dbReference>
<keyword evidence="5 9" id="KW-0798">TonB box</keyword>
<dbReference type="PROSITE" id="PS52016">
    <property type="entry name" value="TONB_DEPENDENT_REC_3"/>
    <property type="match status" value="1"/>
</dbReference>
<protein>
    <submittedName>
        <fullName evidence="13">TonB-dependent receptor</fullName>
    </submittedName>
</protein>
<evidence type="ECO:0000256" key="10">
    <source>
        <dbReference type="SAM" id="SignalP"/>
    </source>
</evidence>
<dbReference type="InterPro" id="IPR008969">
    <property type="entry name" value="CarboxyPept-like_regulatory"/>
</dbReference>
<gene>
    <name evidence="13" type="ORF">IAC94_02115</name>
</gene>
<dbReference type="InterPro" id="IPR012910">
    <property type="entry name" value="Plug_dom"/>
</dbReference>
<feature type="domain" description="TonB-dependent receptor plug" evidence="12">
    <location>
        <begin position="112"/>
        <end position="227"/>
    </location>
</feature>
<dbReference type="GO" id="GO:0009279">
    <property type="term" value="C:cell outer membrane"/>
    <property type="evidence" value="ECO:0007669"/>
    <property type="project" value="UniProtKB-SubCell"/>
</dbReference>
<reference evidence="13" key="1">
    <citation type="submission" date="2020-10" db="EMBL/GenBank/DDBJ databases">
        <authorList>
            <person name="Gilroy R."/>
        </authorList>
    </citation>
    <scope>NUCLEOTIDE SEQUENCE</scope>
    <source>
        <strain evidence="13">ChiHjej13B12-12457</strain>
    </source>
</reference>
<dbReference type="InterPro" id="IPR018247">
    <property type="entry name" value="EF_Hand_1_Ca_BS"/>
</dbReference>
<evidence type="ECO:0000256" key="5">
    <source>
        <dbReference type="ARBA" id="ARBA00023077"/>
    </source>
</evidence>
<dbReference type="Proteomes" id="UP000886744">
    <property type="component" value="Unassembled WGS sequence"/>
</dbReference>
<evidence type="ECO:0000256" key="3">
    <source>
        <dbReference type="ARBA" id="ARBA00022452"/>
    </source>
</evidence>
<dbReference type="InterPro" id="IPR039426">
    <property type="entry name" value="TonB-dep_rcpt-like"/>
</dbReference>
<accession>A0A9D1J677</accession>
<dbReference type="FunFam" id="2.170.130.10:FF:000008">
    <property type="entry name" value="SusC/RagA family TonB-linked outer membrane protein"/>
    <property type="match status" value="1"/>
</dbReference>
<keyword evidence="2 8" id="KW-0813">Transport</keyword>
<evidence type="ECO:0000259" key="12">
    <source>
        <dbReference type="Pfam" id="PF07715"/>
    </source>
</evidence>
<dbReference type="Pfam" id="PF00593">
    <property type="entry name" value="TonB_dep_Rec_b-barrel"/>
    <property type="match status" value="1"/>
</dbReference>
<evidence type="ECO:0000256" key="7">
    <source>
        <dbReference type="ARBA" id="ARBA00023237"/>
    </source>
</evidence>
<dbReference type="NCBIfam" id="TIGR04057">
    <property type="entry name" value="SusC_RagA_signa"/>
    <property type="match status" value="1"/>
</dbReference>
<comment type="similarity">
    <text evidence="8 9">Belongs to the TonB-dependent receptor family.</text>
</comment>
<proteinExistence type="inferred from homology"/>
<organism evidence="13 14">
    <name type="scientific">Candidatus Coprenecus avistercoris</name>
    <dbReference type="NCBI Taxonomy" id="2840730"/>
    <lineage>
        <taxon>Bacteria</taxon>
        <taxon>Pseudomonadati</taxon>
        <taxon>Bacteroidota</taxon>
        <taxon>Bacteroidia</taxon>
        <taxon>Bacteroidales</taxon>
        <taxon>Rikenellaceae</taxon>
        <taxon>Rikenellaceae incertae sedis</taxon>
        <taxon>Candidatus Coprenecus</taxon>
    </lineage>
</organism>
<keyword evidence="13" id="KW-0675">Receptor</keyword>
<evidence type="ECO:0000259" key="11">
    <source>
        <dbReference type="Pfam" id="PF00593"/>
    </source>
</evidence>
<feature type="signal peptide" evidence="10">
    <location>
        <begin position="1"/>
        <end position="21"/>
    </location>
</feature>
<evidence type="ECO:0000256" key="1">
    <source>
        <dbReference type="ARBA" id="ARBA00004571"/>
    </source>
</evidence>
<name>A0A9D1J677_9BACT</name>
<dbReference type="Pfam" id="PF07715">
    <property type="entry name" value="Plug"/>
    <property type="match status" value="1"/>
</dbReference>